<keyword evidence="4" id="KW-1185">Reference proteome</keyword>
<feature type="transmembrane region" description="Helical" evidence="1">
    <location>
        <begin position="6"/>
        <end position="32"/>
    </location>
</feature>
<evidence type="ECO:0000256" key="1">
    <source>
        <dbReference type="SAM" id="Phobius"/>
    </source>
</evidence>
<accession>A0ABS6U557</accession>
<organism evidence="3 4">
    <name type="scientific">Pseudonocardia oceani</name>
    <dbReference type="NCBI Taxonomy" id="2792013"/>
    <lineage>
        <taxon>Bacteria</taxon>
        <taxon>Bacillati</taxon>
        <taxon>Actinomycetota</taxon>
        <taxon>Actinomycetes</taxon>
        <taxon>Pseudonocardiales</taxon>
        <taxon>Pseudonocardiaceae</taxon>
        <taxon>Pseudonocardia</taxon>
    </lineage>
</organism>
<dbReference type="EMBL" id="JADQDF010000001">
    <property type="protein sequence ID" value="MBW0127367.1"/>
    <property type="molecule type" value="Genomic_DNA"/>
</dbReference>
<feature type="domain" description="DM13" evidence="2">
    <location>
        <begin position="71"/>
        <end position="186"/>
    </location>
</feature>
<sequence length="189" mass="19656">MPTGLVVAAVLVAAVLVVAVLVIVIVVALSVFQPWKLFVDRTVDEALPMAVAPAAAPVGSVPAAAPVAPSGPVELARGELISHEHASSGAVVLLELSDGSRVLRLEDLETSDGPQLEVWLTDAPVIEGRAGWHVFDDGAHVELGELRGNIGSSNYPVPADADLDDLTSVSIWCDRFDVSFAAAELRPVA</sequence>
<keyword evidence="1" id="KW-0472">Membrane</keyword>
<reference evidence="3 4" key="1">
    <citation type="submission" date="2020-11" db="EMBL/GenBank/DDBJ databases">
        <title>Pseudonocardia abyssalis sp. nov. and Pseudonocardia oceani sp. nov., description and phylogenomic analysis of two novel actinomycetes isolated from the deep Southern Ocean.</title>
        <authorList>
            <person name="Parra J."/>
        </authorList>
    </citation>
    <scope>NUCLEOTIDE SEQUENCE [LARGE SCALE GENOMIC DNA]</scope>
    <source>
        <strain evidence="4">KRD185</strain>
    </source>
</reference>
<evidence type="ECO:0000313" key="3">
    <source>
        <dbReference type="EMBL" id="MBW0127367.1"/>
    </source>
</evidence>
<proteinExistence type="predicted"/>
<keyword evidence="1" id="KW-0812">Transmembrane</keyword>
<name>A0ABS6U557_9PSEU</name>
<dbReference type="PROSITE" id="PS51549">
    <property type="entry name" value="DM13"/>
    <property type="match status" value="1"/>
</dbReference>
<evidence type="ECO:0000313" key="4">
    <source>
        <dbReference type="Proteomes" id="UP000694300"/>
    </source>
</evidence>
<dbReference type="Pfam" id="PF10517">
    <property type="entry name" value="DM13"/>
    <property type="match status" value="1"/>
</dbReference>
<keyword evidence="1" id="KW-1133">Transmembrane helix</keyword>
<dbReference type="Proteomes" id="UP000694300">
    <property type="component" value="Unassembled WGS sequence"/>
</dbReference>
<dbReference type="InterPro" id="IPR019545">
    <property type="entry name" value="DM13_domain"/>
</dbReference>
<comment type="caution">
    <text evidence="3">The sequence shown here is derived from an EMBL/GenBank/DDBJ whole genome shotgun (WGS) entry which is preliminary data.</text>
</comment>
<evidence type="ECO:0000259" key="2">
    <source>
        <dbReference type="PROSITE" id="PS51549"/>
    </source>
</evidence>
<gene>
    <name evidence="3" type="ORF">I4I82_06680</name>
</gene>
<protein>
    <submittedName>
        <fullName evidence="3">DM13 domain-containing protein</fullName>
    </submittedName>
</protein>